<evidence type="ECO:0000313" key="3">
    <source>
        <dbReference type="Proteomes" id="UP001549146"/>
    </source>
</evidence>
<feature type="transmembrane region" description="Helical" evidence="1">
    <location>
        <begin position="133"/>
        <end position="150"/>
    </location>
</feature>
<evidence type="ECO:0000256" key="1">
    <source>
        <dbReference type="SAM" id="Phobius"/>
    </source>
</evidence>
<dbReference type="RefSeq" id="WP_354507779.1">
    <property type="nucleotide sequence ID" value="NZ_JBEPMO010000004.1"/>
</dbReference>
<keyword evidence="1" id="KW-0472">Membrane</keyword>
<gene>
    <name evidence="2" type="ORF">ABID46_001049</name>
</gene>
<feature type="transmembrane region" description="Helical" evidence="1">
    <location>
        <begin position="52"/>
        <end position="71"/>
    </location>
</feature>
<feature type="transmembrane region" description="Helical" evidence="1">
    <location>
        <begin position="156"/>
        <end position="172"/>
    </location>
</feature>
<proteinExistence type="predicted"/>
<name>A0ABV2LSE3_9FLAO</name>
<keyword evidence="3" id="KW-1185">Reference proteome</keyword>
<comment type="caution">
    <text evidence="2">The sequence shown here is derived from an EMBL/GenBank/DDBJ whole genome shotgun (WGS) entry which is preliminary data.</text>
</comment>
<evidence type="ECO:0000313" key="2">
    <source>
        <dbReference type="EMBL" id="MET3731480.1"/>
    </source>
</evidence>
<feature type="transmembrane region" description="Helical" evidence="1">
    <location>
        <begin position="76"/>
        <end position="95"/>
    </location>
</feature>
<sequence length="182" mass="21620">MKIQSLISFINNLFAFLFIIVLDFILLNFLSIEKIQIESDYGIINEFYLFNLNLKASIVMSIFSILIYYLFKKIKYLIGFQTLTISIVLLLFEFYKFGIHELDLRIYLSKILFLSILFSAVFIKFFEFLLNKYSYIVLITIISFSFAYQTNKGFEPINFGVFMILTFLILYQEKNIFLGNFK</sequence>
<reference evidence="2 3" key="1">
    <citation type="submission" date="2024-06" db="EMBL/GenBank/DDBJ databases">
        <title>Genomic Encyclopedia of Type Strains, Phase IV (KMG-IV): sequencing the most valuable type-strain genomes for metagenomic binning, comparative biology and taxonomic classification.</title>
        <authorList>
            <person name="Goeker M."/>
        </authorList>
    </citation>
    <scope>NUCLEOTIDE SEQUENCE [LARGE SCALE GENOMIC DNA]</scope>
    <source>
        <strain evidence="2 3">DSM 29388</strain>
    </source>
</reference>
<dbReference type="Proteomes" id="UP001549146">
    <property type="component" value="Unassembled WGS sequence"/>
</dbReference>
<dbReference type="EMBL" id="JBEPMO010000004">
    <property type="protein sequence ID" value="MET3731480.1"/>
    <property type="molecule type" value="Genomic_DNA"/>
</dbReference>
<keyword evidence="1" id="KW-1133">Transmembrane helix</keyword>
<feature type="transmembrane region" description="Helical" evidence="1">
    <location>
        <begin position="107"/>
        <end position="126"/>
    </location>
</feature>
<organism evidence="2 3">
    <name type="scientific">Moheibacter stercoris</name>
    <dbReference type="NCBI Taxonomy" id="1628251"/>
    <lineage>
        <taxon>Bacteria</taxon>
        <taxon>Pseudomonadati</taxon>
        <taxon>Bacteroidota</taxon>
        <taxon>Flavobacteriia</taxon>
        <taxon>Flavobacteriales</taxon>
        <taxon>Weeksellaceae</taxon>
        <taxon>Moheibacter</taxon>
    </lineage>
</organism>
<keyword evidence="1" id="KW-0812">Transmembrane</keyword>
<feature type="transmembrane region" description="Helical" evidence="1">
    <location>
        <begin position="12"/>
        <end position="32"/>
    </location>
</feature>
<accession>A0ABV2LSE3</accession>
<protein>
    <submittedName>
        <fullName evidence="2">Uncharacterized protein</fullName>
    </submittedName>
</protein>